<dbReference type="NCBIfam" id="NF002346">
    <property type="entry name" value="PRK01305.2-3"/>
    <property type="match status" value="1"/>
</dbReference>
<protein>
    <recommendedName>
        <fullName evidence="4">Aspartate/glutamate leucyltransferase</fullName>
        <ecNumber evidence="4">2.3.2.29</ecNumber>
    </recommendedName>
</protein>
<comment type="caution">
    <text evidence="7">The sequence shown here is derived from an EMBL/GenBank/DDBJ whole genome shotgun (WGS) entry which is preliminary data.</text>
</comment>
<dbReference type="RefSeq" id="WP_135996712.1">
    <property type="nucleotide sequence ID" value="NZ_CP071057.1"/>
</dbReference>
<dbReference type="GO" id="GO:0071596">
    <property type="term" value="P:ubiquitin-dependent protein catabolic process via the N-end rule pathway"/>
    <property type="evidence" value="ECO:0007669"/>
    <property type="project" value="InterPro"/>
</dbReference>
<dbReference type="PIRSF" id="PIRSF037208">
    <property type="entry name" value="ATE_pro_prd"/>
    <property type="match status" value="1"/>
</dbReference>
<dbReference type="OrthoDB" id="9782022at2"/>
<keyword evidence="1 4" id="KW-0963">Cytoplasm</keyword>
<dbReference type="NCBIfam" id="NF002342">
    <property type="entry name" value="PRK01305.1-3"/>
    <property type="match status" value="1"/>
</dbReference>
<proteinExistence type="inferred from homology"/>
<dbReference type="PANTHER" id="PTHR21367:SF1">
    <property type="entry name" value="ARGINYL-TRNA--PROTEIN TRANSFERASE 1"/>
    <property type="match status" value="1"/>
</dbReference>
<evidence type="ECO:0000313" key="7">
    <source>
        <dbReference type="EMBL" id="TGY87845.1"/>
    </source>
</evidence>
<keyword evidence="2 4" id="KW-0808">Transferase</keyword>
<comment type="catalytic activity">
    <reaction evidence="4">
        <text>N-terminal L-aspartyl-[protein] + L-leucyl-tRNA(Leu) = N-terminal L-leucyl-L-aspartyl-[protein] + tRNA(Leu) + H(+)</text>
        <dbReference type="Rhea" id="RHEA:50420"/>
        <dbReference type="Rhea" id="RHEA-COMP:9613"/>
        <dbReference type="Rhea" id="RHEA-COMP:9622"/>
        <dbReference type="Rhea" id="RHEA-COMP:12669"/>
        <dbReference type="Rhea" id="RHEA-COMP:12674"/>
        <dbReference type="ChEBI" id="CHEBI:15378"/>
        <dbReference type="ChEBI" id="CHEBI:64720"/>
        <dbReference type="ChEBI" id="CHEBI:78442"/>
        <dbReference type="ChEBI" id="CHEBI:78494"/>
        <dbReference type="ChEBI" id="CHEBI:133042"/>
        <dbReference type="EC" id="2.3.2.29"/>
    </reaction>
</comment>
<comment type="catalytic activity">
    <reaction evidence="4">
        <text>N-terminal L-glutamyl-[protein] + L-leucyl-tRNA(Leu) = N-terminal L-leucyl-L-glutamyl-[protein] + tRNA(Leu) + H(+)</text>
        <dbReference type="Rhea" id="RHEA:50412"/>
        <dbReference type="Rhea" id="RHEA-COMP:9613"/>
        <dbReference type="Rhea" id="RHEA-COMP:9622"/>
        <dbReference type="Rhea" id="RHEA-COMP:12664"/>
        <dbReference type="Rhea" id="RHEA-COMP:12668"/>
        <dbReference type="ChEBI" id="CHEBI:15378"/>
        <dbReference type="ChEBI" id="CHEBI:64721"/>
        <dbReference type="ChEBI" id="CHEBI:78442"/>
        <dbReference type="ChEBI" id="CHEBI:78494"/>
        <dbReference type="ChEBI" id="CHEBI:133041"/>
        <dbReference type="EC" id="2.3.2.29"/>
    </reaction>
</comment>
<evidence type="ECO:0000256" key="4">
    <source>
        <dbReference type="HAMAP-Rule" id="MF_00689"/>
    </source>
</evidence>
<dbReference type="InterPro" id="IPR017138">
    <property type="entry name" value="Asp_Glu_LeuTrfase"/>
</dbReference>
<dbReference type="Proteomes" id="UP000308054">
    <property type="component" value="Unassembled WGS sequence"/>
</dbReference>
<gene>
    <name evidence="4" type="primary">bpt</name>
    <name evidence="7" type="ORF">E5163_13075</name>
</gene>
<feature type="domain" description="N-end aminoacyl transferase N-terminal" evidence="5">
    <location>
        <begin position="19"/>
        <end position="88"/>
    </location>
</feature>
<dbReference type="GO" id="GO:0004057">
    <property type="term" value="F:arginyl-tRNA--protein transferase activity"/>
    <property type="evidence" value="ECO:0007669"/>
    <property type="project" value="InterPro"/>
</dbReference>
<dbReference type="InterPro" id="IPR030700">
    <property type="entry name" value="N-end_Aminoacyl_Trfase"/>
</dbReference>
<evidence type="ECO:0000256" key="3">
    <source>
        <dbReference type="ARBA" id="ARBA00023315"/>
    </source>
</evidence>
<dbReference type="EC" id="2.3.2.29" evidence="4"/>
<dbReference type="InterPro" id="IPR007472">
    <property type="entry name" value="N-end_Aminoacyl_Trfase_C"/>
</dbReference>
<reference evidence="7 8" key="1">
    <citation type="journal article" date="2017" name="Int. J. Syst. Evol. Microbiol.">
        <title>Marinicauda algicola sp. nov., isolated from a marine red alga Rhodosorus marinus.</title>
        <authorList>
            <person name="Jeong S.E."/>
            <person name="Jeon S.H."/>
            <person name="Chun B.H."/>
            <person name="Kim D.W."/>
            <person name="Jeon C.O."/>
        </authorList>
    </citation>
    <scope>NUCLEOTIDE SEQUENCE [LARGE SCALE GENOMIC DNA]</scope>
    <source>
        <strain evidence="7 8">JCM 31718</strain>
    </source>
</reference>
<dbReference type="PANTHER" id="PTHR21367">
    <property type="entry name" value="ARGININE-TRNA-PROTEIN TRANSFERASE 1"/>
    <property type="match status" value="1"/>
</dbReference>
<dbReference type="Pfam" id="PF04376">
    <property type="entry name" value="ATE_N"/>
    <property type="match status" value="1"/>
</dbReference>
<dbReference type="SUPFAM" id="SSF55729">
    <property type="entry name" value="Acyl-CoA N-acyltransferases (Nat)"/>
    <property type="match status" value="1"/>
</dbReference>
<evidence type="ECO:0000259" key="6">
    <source>
        <dbReference type="Pfam" id="PF04377"/>
    </source>
</evidence>
<dbReference type="InterPro" id="IPR016181">
    <property type="entry name" value="Acyl_CoA_acyltransferase"/>
</dbReference>
<keyword evidence="8" id="KW-1185">Reference proteome</keyword>
<evidence type="ECO:0000256" key="2">
    <source>
        <dbReference type="ARBA" id="ARBA00022679"/>
    </source>
</evidence>
<dbReference type="GO" id="GO:0008914">
    <property type="term" value="F:leucyl-tRNA--protein transferase activity"/>
    <property type="evidence" value="ECO:0007669"/>
    <property type="project" value="UniProtKB-UniRule"/>
</dbReference>
<organism evidence="7 8">
    <name type="scientific">Marinicauda algicola</name>
    <dbReference type="NCBI Taxonomy" id="2029849"/>
    <lineage>
        <taxon>Bacteria</taxon>
        <taxon>Pseudomonadati</taxon>
        <taxon>Pseudomonadota</taxon>
        <taxon>Alphaproteobacteria</taxon>
        <taxon>Maricaulales</taxon>
        <taxon>Maricaulaceae</taxon>
        <taxon>Marinicauda</taxon>
    </lineage>
</organism>
<dbReference type="NCBIfam" id="NF002343">
    <property type="entry name" value="PRK01305.1-4"/>
    <property type="match status" value="1"/>
</dbReference>
<evidence type="ECO:0000259" key="5">
    <source>
        <dbReference type="Pfam" id="PF04376"/>
    </source>
</evidence>
<evidence type="ECO:0000313" key="8">
    <source>
        <dbReference type="Proteomes" id="UP000308054"/>
    </source>
</evidence>
<comment type="function">
    <text evidence="4">Functions in the N-end rule pathway of protein degradation where it conjugates Leu from its aminoacyl-tRNA to the N-termini of proteins containing an N-terminal aspartate or glutamate.</text>
</comment>
<comment type="similarity">
    <text evidence="4">Belongs to the R-transferase family. Bpt subfamily.</text>
</comment>
<comment type="subcellular location">
    <subcellularLocation>
        <location evidence="4">Cytoplasm</location>
    </subcellularLocation>
</comment>
<feature type="domain" description="N-end rule aminoacyl transferase C-terminal" evidence="6">
    <location>
        <begin position="108"/>
        <end position="231"/>
    </location>
</feature>
<sequence>MTHPFTTKQLPFFLTAPAPCPYLADRLERKVFTKIEAGEGAALNDALTHVGFRRSQSILYRPACERCAACKSARVPVGEVQLTRTQRRTLKRNAHLTRTPAPAEASPEQYALLTRYLDARHGDGDMAGMDFFEFASMVEDGAQRTDVVEYRDEDGFLVAAALVDELSDGYSMVYSFFDPDLEASSLGNFMILDQIRRAQEDGLDYVYLGYWVPGSAKMHYKARYRPLEILDPTGWRRLTEEERQAKTSYGALR</sequence>
<dbReference type="InterPro" id="IPR007471">
    <property type="entry name" value="N-end_Aminoacyl_Trfase_N"/>
</dbReference>
<keyword evidence="3 4" id="KW-0012">Acyltransferase</keyword>
<name>A0A4S2GXI7_9PROT</name>
<dbReference type="HAMAP" id="MF_00689">
    <property type="entry name" value="Bpt"/>
    <property type="match status" value="1"/>
</dbReference>
<dbReference type="GO" id="GO:0005737">
    <property type="term" value="C:cytoplasm"/>
    <property type="evidence" value="ECO:0007669"/>
    <property type="project" value="UniProtKB-SubCell"/>
</dbReference>
<accession>A0A4S2GXI7</accession>
<dbReference type="AlphaFoldDB" id="A0A4S2GXI7"/>
<dbReference type="EMBL" id="SRXW01000004">
    <property type="protein sequence ID" value="TGY87845.1"/>
    <property type="molecule type" value="Genomic_DNA"/>
</dbReference>
<evidence type="ECO:0000256" key="1">
    <source>
        <dbReference type="ARBA" id="ARBA00022490"/>
    </source>
</evidence>
<dbReference type="Pfam" id="PF04377">
    <property type="entry name" value="ATE_C"/>
    <property type="match status" value="1"/>
</dbReference>